<dbReference type="Pfam" id="PF03285">
    <property type="entry name" value="Paralemmin"/>
    <property type="match status" value="1"/>
</dbReference>
<dbReference type="GO" id="GO:0016020">
    <property type="term" value="C:membrane"/>
    <property type="evidence" value="ECO:0007669"/>
    <property type="project" value="InterPro"/>
</dbReference>
<protein>
    <submittedName>
        <fullName evidence="3">Palmdelphin b</fullName>
    </submittedName>
</protein>
<dbReference type="GO" id="GO:0008360">
    <property type="term" value="P:regulation of cell shape"/>
    <property type="evidence" value="ECO:0007669"/>
    <property type="project" value="InterPro"/>
</dbReference>
<evidence type="ECO:0000256" key="1">
    <source>
        <dbReference type="ARBA" id="ARBA00023054"/>
    </source>
</evidence>
<dbReference type="InterPro" id="IPR004965">
    <property type="entry name" value="Paralemmin"/>
</dbReference>
<sequence length="128" mass="15146">MKKGLGSNMTLISQQDKRRIREEIEKKRRNIEEEKLKLQYLKKKTLREQWLMDGLSTLSEEEQESVKAQTEDNQQQTKLLQSNIDRIQQEIAVLETQELELSAKEEILLKQLKEVEKTPEDIIKVLLV</sequence>
<dbReference type="PANTHER" id="PTHR46881">
    <property type="entry name" value="PALMDELPHIN"/>
    <property type="match status" value="1"/>
</dbReference>
<evidence type="ECO:0000313" key="4">
    <source>
        <dbReference type="Proteomes" id="UP000694700"/>
    </source>
</evidence>
<dbReference type="PANTHER" id="PTHR46881:SF2">
    <property type="entry name" value="PALMDELPHIN ISOFORM X1"/>
    <property type="match status" value="1"/>
</dbReference>
<organism evidence="3 4">
    <name type="scientific">Cyprinus carpio</name>
    <name type="common">Common carp</name>
    <dbReference type="NCBI Taxonomy" id="7962"/>
    <lineage>
        <taxon>Eukaryota</taxon>
        <taxon>Metazoa</taxon>
        <taxon>Chordata</taxon>
        <taxon>Craniata</taxon>
        <taxon>Vertebrata</taxon>
        <taxon>Euteleostomi</taxon>
        <taxon>Actinopterygii</taxon>
        <taxon>Neopterygii</taxon>
        <taxon>Teleostei</taxon>
        <taxon>Ostariophysi</taxon>
        <taxon>Cypriniformes</taxon>
        <taxon>Cyprinidae</taxon>
        <taxon>Cyprininae</taxon>
        <taxon>Cyprinus</taxon>
    </lineage>
</organism>
<name>A0A8C1UNY1_CYPCA</name>
<dbReference type="GO" id="GO:0005737">
    <property type="term" value="C:cytoplasm"/>
    <property type="evidence" value="ECO:0007669"/>
    <property type="project" value="TreeGrafter"/>
</dbReference>
<keyword evidence="1 2" id="KW-0175">Coiled coil</keyword>
<dbReference type="Ensembl" id="ENSCCRT00015041558.1">
    <property type="protein sequence ID" value="ENSCCRP00015040181.1"/>
    <property type="gene ID" value="ENSCCRG00015016703.1"/>
</dbReference>
<feature type="coiled-coil region" evidence="2">
    <location>
        <begin position="14"/>
        <end position="44"/>
    </location>
</feature>
<accession>A0A8C1UNY1</accession>
<feature type="coiled-coil region" evidence="2">
    <location>
        <begin position="77"/>
        <end position="104"/>
    </location>
</feature>
<reference evidence="3" key="1">
    <citation type="submission" date="2025-08" db="UniProtKB">
        <authorList>
            <consortium name="Ensembl"/>
        </authorList>
    </citation>
    <scope>IDENTIFICATION</scope>
</reference>
<evidence type="ECO:0000256" key="2">
    <source>
        <dbReference type="SAM" id="Coils"/>
    </source>
</evidence>
<dbReference type="Proteomes" id="UP000694700">
    <property type="component" value="Unplaced"/>
</dbReference>
<evidence type="ECO:0000313" key="3">
    <source>
        <dbReference type="Ensembl" id="ENSCCRP00015040181.1"/>
    </source>
</evidence>
<dbReference type="AlphaFoldDB" id="A0A8C1UNY1"/>
<proteinExistence type="predicted"/>